<name>A0A4V4HMD3_9ACTN</name>
<keyword evidence="2" id="KW-1185">Reference proteome</keyword>
<proteinExistence type="predicted"/>
<gene>
    <name evidence="1" type="ORF">E9998_24450</name>
</gene>
<dbReference type="AlphaFoldDB" id="A0A4V4HMD3"/>
<accession>A0A4V4HMD3</accession>
<sequence>MTRFPIERSGDLIRIGSRPPHPERTALVEARGALLLWDVLDRSPHPAAEIHDLALAADWLWEVYGPYLTYGFELGVTSFTTEEASPVLDAARALAHLHWAEAWWPASHETGVPALAPGLLRAETAWRTSAVEHLLDDVEAVERALTGIDLAALTTLAGHPILGAEARALAASVEGLAEDHGITLEHEPQRVQSDWALAAGGSESGDLVLASGTDAVDWALMPQGLADAAAEATWTATMRAGTLTLAVTLPAAPDARDLPLTARIAGLDLPLSLDGDTFTGDIEAPQGFMMLPAADRTLQVFAPGFALPAPSDPEAADRRAAILAFAAERLADPAASLTERAARP</sequence>
<protein>
    <submittedName>
        <fullName evidence="1">Uncharacterized protein</fullName>
    </submittedName>
</protein>
<dbReference type="RefSeq" id="WP_136532369.1">
    <property type="nucleotide sequence ID" value="NZ_STGX01000026.1"/>
</dbReference>
<comment type="caution">
    <text evidence="1">The sequence shown here is derived from an EMBL/GenBank/DDBJ whole genome shotgun (WGS) entry which is preliminary data.</text>
</comment>
<dbReference type="EMBL" id="STGX01000026">
    <property type="protein sequence ID" value="THV21716.1"/>
    <property type="molecule type" value="Genomic_DNA"/>
</dbReference>
<reference evidence="1 2" key="1">
    <citation type="journal article" date="2018" name="Int. J. Syst. Evol. Microbiol.">
        <title>Glycomyces paridis sp. nov., isolated from the medicinal plant Paris polyphylla.</title>
        <authorList>
            <person name="Fang X.M."/>
            <person name="Bai J.L."/>
            <person name="Su J."/>
            <person name="Zhao L.L."/>
            <person name="Liu H.Y."/>
            <person name="Ma B.P."/>
            <person name="Zhang Y.Q."/>
            <person name="Yu L.Y."/>
        </authorList>
    </citation>
    <scope>NUCLEOTIDE SEQUENCE [LARGE SCALE GENOMIC DNA]</scope>
    <source>
        <strain evidence="1 2">CPCC 204357</strain>
    </source>
</reference>
<evidence type="ECO:0000313" key="2">
    <source>
        <dbReference type="Proteomes" id="UP000305792"/>
    </source>
</evidence>
<organism evidence="1 2">
    <name type="scientific">Glycomyces paridis</name>
    <dbReference type="NCBI Taxonomy" id="2126555"/>
    <lineage>
        <taxon>Bacteria</taxon>
        <taxon>Bacillati</taxon>
        <taxon>Actinomycetota</taxon>
        <taxon>Actinomycetes</taxon>
        <taxon>Glycomycetales</taxon>
        <taxon>Glycomycetaceae</taxon>
        <taxon>Glycomyces</taxon>
    </lineage>
</organism>
<evidence type="ECO:0000313" key="1">
    <source>
        <dbReference type="EMBL" id="THV21716.1"/>
    </source>
</evidence>
<dbReference type="OrthoDB" id="5124265at2"/>
<dbReference type="Proteomes" id="UP000305792">
    <property type="component" value="Unassembled WGS sequence"/>
</dbReference>